<dbReference type="EMBL" id="LXFE01001575">
    <property type="protein sequence ID" value="OLL23461.1"/>
    <property type="molecule type" value="Genomic_DNA"/>
</dbReference>
<keyword evidence="5" id="KW-1185">Reference proteome</keyword>
<dbReference type="AlphaFoldDB" id="A0A1U7LLS2"/>
<evidence type="ECO:0000313" key="4">
    <source>
        <dbReference type="EMBL" id="OLL23461.1"/>
    </source>
</evidence>
<proteinExistence type="predicted"/>
<accession>A0A1U7LLS2</accession>
<name>A0A1U7LLS2_NEOID</name>
<dbReference type="Pfam" id="PF10342">
    <property type="entry name" value="Kre9_KNH"/>
    <property type="match status" value="1"/>
</dbReference>
<gene>
    <name evidence="4" type="ORF">NEOLI_001970</name>
</gene>
<organism evidence="4 5">
    <name type="scientific">Neolecta irregularis (strain DAH-3)</name>
    <dbReference type="NCBI Taxonomy" id="1198029"/>
    <lineage>
        <taxon>Eukaryota</taxon>
        <taxon>Fungi</taxon>
        <taxon>Dikarya</taxon>
        <taxon>Ascomycota</taxon>
        <taxon>Taphrinomycotina</taxon>
        <taxon>Neolectales</taxon>
        <taxon>Neolectaceae</taxon>
        <taxon>Neolecta</taxon>
    </lineage>
</organism>
<feature type="chain" id="PRO_5010540938" evidence="2">
    <location>
        <begin position="19"/>
        <end position="194"/>
    </location>
</feature>
<feature type="domain" description="Yeast cell wall synthesis Kre9/Knh1-like N-terminal" evidence="3">
    <location>
        <begin position="27"/>
        <end position="114"/>
    </location>
</feature>
<sequence>MFSMRSFGIFVASTAVLAQSLNPISVPSSGQIVTAGSAFQIKWAPDNASTITLGLRQGPANNLLNVSIIASDIPNLGLFNWLIPSTMPPANNYAIQISEGTTGANSNYSPFFGITGGSTSNRTATTNTTTPKTTSSANFTLPTGKTAIATGNVGTSLQATSTLAAPTPSTTKKSEACTFGASLALALLGSLVMA</sequence>
<dbReference type="PANTHER" id="PTHR40633">
    <property type="entry name" value="MATRIX PROTEIN, PUTATIVE (AFU_ORTHOLOGUE AFUA_8G05410)-RELATED"/>
    <property type="match status" value="1"/>
</dbReference>
<dbReference type="OrthoDB" id="4094614at2759"/>
<feature type="signal peptide" evidence="2">
    <location>
        <begin position="1"/>
        <end position="18"/>
    </location>
</feature>
<evidence type="ECO:0000256" key="2">
    <source>
        <dbReference type="SAM" id="SignalP"/>
    </source>
</evidence>
<dbReference type="OMA" id="ACKPFTI"/>
<reference evidence="4 5" key="1">
    <citation type="submission" date="2016-04" db="EMBL/GenBank/DDBJ databases">
        <title>Evolutionary innovation and constraint leading to complex multicellularity in the Ascomycota.</title>
        <authorList>
            <person name="Cisse O."/>
            <person name="Nguyen A."/>
            <person name="Hewitt D.A."/>
            <person name="Jedd G."/>
            <person name="Stajich J.E."/>
        </authorList>
    </citation>
    <scope>NUCLEOTIDE SEQUENCE [LARGE SCALE GENOMIC DNA]</scope>
    <source>
        <strain evidence="4 5">DAH-3</strain>
    </source>
</reference>
<evidence type="ECO:0000313" key="5">
    <source>
        <dbReference type="Proteomes" id="UP000186594"/>
    </source>
</evidence>
<evidence type="ECO:0000256" key="1">
    <source>
        <dbReference type="ARBA" id="ARBA00022729"/>
    </source>
</evidence>
<keyword evidence="1 2" id="KW-0732">Signal</keyword>
<comment type="caution">
    <text evidence="4">The sequence shown here is derived from an EMBL/GenBank/DDBJ whole genome shotgun (WGS) entry which is preliminary data.</text>
</comment>
<evidence type="ECO:0000259" key="3">
    <source>
        <dbReference type="Pfam" id="PF10342"/>
    </source>
</evidence>
<dbReference type="InterPro" id="IPR052982">
    <property type="entry name" value="SRP1/TIP1-like"/>
</dbReference>
<dbReference type="InterPro" id="IPR018466">
    <property type="entry name" value="Kre9/Knh1-like_N"/>
</dbReference>
<dbReference type="Proteomes" id="UP000186594">
    <property type="component" value="Unassembled WGS sequence"/>
</dbReference>
<dbReference type="PANTHER" id="PTHR40633:SF1">
    <property type="entry name" value="GPI ANCHORED SERINE-THREONINE RICH PROTEIN (AFU_ORTHOLOGUE AFUA_1G03630)"/>
    <property type="match status" value="1"/>
</dbReference>
<protein>
    <submittedName>
        <fullName evidence="4">Putative serine-rich protein</fullName>
    </submittedName>
</protein>